<gene>
    <name evidence="1" type="ORF">POCULU_LOCUS9714</name>
</gene>
<dbReference type="AlphaFoldDB" id="A0A9N9DT93"/>
<comment type="caution">
    <text evidence="1">The sequence shown here is derived from an EMBL/GenBank/DDBJ whole genome shotgun (WGS) entry which is preliminary data.</text>
</comment>
<dbReference type="PROSITE" id="PS00018">
    <property type="entry name" value="EF_HAND_1"/>
    <property type="match status" value="1"/>
</dbReference>
<name>A0A9N9DT93_9GLOM</name>
<keyword evidence="2" id="KW-1185">Reference proteome</keyword>
<protein>
    <submittedName>
        <fullName evidence="1">1071_t:CDS:1</fullName>
    </submittedName>
</protein>
<dbReference type="EMBL" id="CAJVPJ010003934">
    <property type="protein sequence ID" value="CAG8646554.1"/>
    <property type="molecule type" value="Genomic_DNA"/>
</dbReference>
<evidence type="ECO:0000313" key="2">
    <source>
        <dbReference type="Proteomes" id="UP000789572"/>
    </source>
</evidence>
<evidence type="ECO:0000313" key="1">
    <source>
        <dbReference type="EMBL" id="CAG8646554.1"/>
    </source>
</evidence>
<reference evidence="1" key="1">
    <citation type="submission" date="2021-06" db="EMBL/GenBank/DDBJ databases">
        <authorList>
            <person name="Kallberg Y."/>
            <person name="Tangrot J."/>
            <person name="Rosling A."/>
        </authorList>
    </citation>
    <scope>NUCLEOTIDE SEQUENCE</scope>
    <source>
        <strain evidence="1">IA702</strain>
    </source>
</reference>
<dbReference type="InterPro" id="IPR018247">
    <property type="entry name" value="EF_Hand_1_Ca_BS"/>
</dbReference>
<dbReference type="Proteomes" id="UP000789572">
    <property type="component" value="Unassembled WGS sequence"/>
</dbReference>
<sequence>CAWDILQAVLLEYNGETPNEYLDRLTKNAISGDEPDPQKVVVSWCYGHCIRAVQGHVRSGNFHCQRNIDKKNILNAAMKIWCCVQARTTFPETDKETKCWNWLLNQQYLNLVNYIIDLNTMESLLTKKLKINIDDIPTNELQIDMDNIDDSSDRASGNSNEISNREWYYTINEDILLRIVEISTDITDSDKNNSVNKNDLNVMALPNPANENESWVKNVVKFSATQEQQLHDLSENKINIQQGSILSMLQKKYIPKDELTLDIIRMWVCNINDDMVFQQEGLVSEENQLEVLEE</sequence>
<feature type="non-terminal residue" evidence="1">
    <location>
        <position position="294"/>
    </location>
</feature>
<accession>A0A9N9DT93</accession>
<proteinExistence type="predicted"/>
<organism evidence="1 2">
    <name type="scientific">Paraglomus occultum</name>
    <dbReference type="NCBI Taxonomy" id="144539"/>
    <lineage>
        <taxon>Eukaryota</taxon>
        <taxon>Fungi</taxon>
        <taxon>Fungi incertae sedis</taxon>
        <taxon>Mucoromycota</taxon>
        <taxon>Glomeromycotina</taxon>
        <taxon>Glomeromycetes</taxon>
        <taxon>Paraglomerales</taxon>
        <taxon>Paraglomeraceae</taxon>
        <taxon>Paraglomus</taxon>
    </lineage>
</organism>